<evidence type="ECO:0000259" key="8">
    <source>
        <dbReference type="Pfam" id="PF01490"/>
    </source>
</evidence>
<comment type="subcellular location">
    <subcellularLocation>
        <location evidence="1">Membrane</location>
        <topology evidence="1">Multi-pass membrane protein</topology>
    </subcellularLocation>
</comment>
<feature type="transmembrane region" description="Helical" evidence="7">
    <location>
        <begin position="29"/>
        <end position="51"/>
    </location>
</feature>
<dbReference type="OrthoDB" id="513400at2759"/>
<reference evidence="9 10" key="1">
    <citation type="submission" date="2018-11" db="EMBL/GenBank/DDBJ databases">
        <authorList>
            <consortium name="Pathogen Informatics"/>
        </authorList>
    </citation>
    <scope>NUCLEOTIDE SEQUENCE [LARGE SCALE GENOMIC DNA]</scope>
</reference>
<dbReference type="GO" id="GO:0015179">
    <property type="term" value="F:L-amino acid transmembrane transporter activity"/>
    <property type="evidence" value="ECO:0007669"/>
    <property type="project" value="TreeGrafter"/>
</dbReference>
<evidence type="ECO:0000256" key="3">
    <source>
        <dbReference type="ARBA" id="ARBA00022692"/>
    </source>
</evidence>
<dbReference type="GO" id="GO:0016020">
    <property type="term" value="C:membrane"/>
    <property type="evidence" value="ECO:0007669"/>
    <property type="project" value="UniProtKB-SubCell"/>
</dbReference>
<dbReference type="Proteomes" id="UP000274429">
    <property type="component" value="Unassembled WGS sequence"/>
</dbReference>
<dbReference type="AlphaFoldDB" id="A0A3P7F8T3"/>
<accession>A0A3P7F8T3</accession>
<dbReference type="Pfam" id="PF01490">
    <property type="entry name" value="Aa_trans"/>
    <property type="match status" value="1"/>
</dbReference>
<keyword evidence="5 7" id="KW-1133">Transmembrane helix</keyword>
<dbReference type="EMBL" id="UYWX01020407">
    <property type="protein sequence ID" value="VDM32271.1"/>
    <property type="molecule type" value="Genomic_DNA"/>
</dbReference>
<dbReference type="PANTHER" id="PTHR22950:SF646">
    <property type="entry name" value="SODIUM-COUPLED NEUTRAL AMINO ACID TRANSPORTER 10-RELATED"/>
    <property type="match status" value="1"/>
</dbReference>
<keyword evidence="4" id="KW-0029">Amino-acid transport</keyword>
<gene>
    <name evidence="9" type="ORF">TTAC_LOCUS7811</name>
</gene>
<evidence type="ECO:0000256" key="6">
    <source>
        <dbReference type="ARBA" id="ARBA00023136"/>
    </source>
</evidence>
<protein>
    <recommendedName>
        <fullName evidence="8">Amino acid transporter transmembrane domain-containing protein</fullName>
    </recommendedName>
</protein>
<evidence type="ECO:0000256" key="5">
    <source>
        <dbReference type="ARBA" id="ARBA00022989"/>
    </source>
</evidence>
<dbReference type="PANTHER" id="PTHR22950">
    <property type="entry name" value="AMINO ACID TRANSPORTER"/>
    <property type="match status" value="1"/>
</dbReference>
<organism evidence="9 10">
    <name type="scientific">Hydatigena taeniaeformis</name>
    <name type="common">Feline tapeworm</name>
    <name type="synonym">Taenia taeniaeformis</name>
    <dbReference type="NCBI Taxonomy" id="6205"/>
    <lineage>
        <taxon>Eukaryota</taxon>
        <taxon>Metazoa</taxon>
        <taxon>Spiralia</taxon>
        <taxon>Lophotrochozoa</taxon>
        <taxon>Platyhelminthes</taxon>
        <taxon>Cestoda</taxon>
        <taxon>Eucestoda</taxon>
        <taxon>Cyclophyllidea</taxon>
        <taxon>Taeniidae</taxon>
        <taxon>Hydatigera</taxon>
    </lineage>
</organism>
<feature type="domain" description="Amino acid transporter transmembrane" evidence="8">
    <location>
        <begin position="5"/>
        <end position="58"/>
    </location>
</feature>
<evidence type="ECO:0000256" key="1">
    <source>
        <dbReference type="ARBA" id="ARBA00004141"/>
    </source>
</evidence>
<keyword evidence="6 7" id="KW-0472">Membrane</keyword>
<sequence length="90" mass="10284">MLPHIFNLINSNIGVGLLAMPFCFHECGIVLMIITLLLMTIATYYSCLLIINSTTYFRCDSLERAGLYYLIPDNELFSIQVSRHHRETIG</sequence>
<proteinExistence type="predicted"/>
<name>A0A3P7F8T3_HYDTA</name>
<keyword evidence="2" id="KW-0813">Transport</keyword>
<keyword evidence="3 7" id="KW-0812">Transmembrane</keyword>
<evidence type="ECO:0000313" key="9">
    <source>
        <dbReference type="EMBL" id="VDM32271.1"/>
    </source>
</evidence>
<evidence type="ECO:0000313" key="10">
    <source>
        <dbReference type="Proteomes" id="UP000274429"/>
    </source>
</evidence>
<evidence type="ECO:0000256" key="2">
    <source>
        <dbReference type="ARBA" id="ARBA00022448"/>
    </source>
</evidence>
<keyword evidence="10" id="KW-1185">Reference proteome</keyword>
<dbReference type="InterPro" id="IPR013057">
    <property type="entry name" value="AA_transpt_TM"/>
</dbReference>
<evidence type="ECO:0000256" key="7">
    <source>
        <dbReference type="SAM" id="Phobius"/>
    </source>
</evidence>
<evidence type="ECO:0000256" key="4">
    <source>
        <dbReference type="ARBA" id="ARBA00022970"/>
    </source>
</evidence>